<dbReference type="InterPro" id="IPR051922">
    <property type="entry name" value="Bact_Sporulation_Assoc"/>
</dbReference>
<evidence type="ECO:0000256" key="1">
    <source>
        <dbReference type="SAM" id="SignalP"/>
    </source>
</evidence>
<dbReference type="GO" id="GO:0030435">
    <property type="term" value="P:sporulation resulting in formation of a cellular spore"/>
    <property type="evidence" value="ECO:0007669"/>
    <property type="project" value="InterPro"/>
</dbReference>
<dbReference type="SUPFAM" id="SSF110997">
    <property type="entry name" value="Sporulation related repeat"/>
    <property type="match status" value="2"/>
</dbReference>
<dbReference type="GO" id="GO:0042834">
    <property type="term" value="F:peptidoglycan binding"/>
    <property type="evidence" value="ECO:0007669"/>
    <property type="project" value="InterPro"/>
</dbReference>
<feature type="domain" description="SPOR" evidence="2">
    <location>
        <begin position="154"/>
        <end position="236"/>
    </location>
</feature>
<dbReference type="Pfam" id="PF08486">
    <property type="entry name" value="SpoIID"/>
    <property type="match status" value="1"/>
</dbReference>
<dbReference type="NCBIfam" id="TIGR02669">
    <property type="entry name" value="SpoIID_LytB"/>
    <property type="match status" value="1"/>
</dbReference>
<dbReference type="InterPro" id="IPR036680">
    <property type="entry name" value="SPOR-like_sf"/>
</dbReference>
<reference evidence="3" key="1">
    <citation type="submission" date="2021-01" db="EMBL/GenBank/DDBJ databases">
        <title>Genomic Encyclopedia of Type Strains, Phase IV (KMG-IV): sequencing the most valuable type-strain genomes for metagenomic binning, comparative biology and taxonomic classification.</title>
        <authorList>
            <person name="Goeker M."/>
        </authorList>
    </citation>
    <scope>NUCLEOTIDE SEQUENCE</scope>
    <source>
        <strain evidence="3">DSM 25523</strain>
    </source>
</reference>
<evidence type="ECO:0000313" key="3">
    <source>
        <dbReference type="EMBL" id="MBM7589989.1"/>
    </source>
</evidence>
<dbReference type="Proteomes" id="UP000717624">
    <property type="component" value="Unassembled WGS sequence"/>
</dbReference>
<keyword evidence="1" id="KW-0732">Signal</keyword>
<comment type="caution">
    <text evidence="3">The sequence shown here is derived from an EMBL/GenBank/DDBJ whole genome shotgun (WGS) entry which is preliminary data.</text>
</comment>
<sequence length="697" mass="75065">MNKSWKKLGLLAGCMLLFPMATDRAEAAGKDIRVALFIDAGFGYRGTVPAVTLSSDNGLSISFADDRSAKLSGGKETTARFTVDEYHYLAAETSSFTYAQQVAQKLSQHGLPASIELAQKDGKTVYQVTSGSYATPQAASAKAAAVQQAANLQPTLKGPFHLEAGTFSSLKDAENWEEVLDHSGLDAYPVVINKNGNTKYAVWVGEAASVSALDTIRQEAKAKFPNLAFSQANEPEYALLRTEVLAGGNSCESMTKYAFSQQSKLLVAPKKGSGTELITVEERSGRRYRGEIELSEYKGHLTVVNELPLEEYLYGVVGSEMQTGWPQEALKVQAVLARTRAVTMNNKYGVADLSDTVTEQAYYGYNLEAADIRRAVDKTEGEIITYQGKPIEPFFYSNAGGETADGTEVWGNAVPYAKPVSSNDTAPLAAAKLWYLVALHDGTTGYIRSDLVQLTGETNPAGLQLGQVSSELINLRAGSSTTYHRVLTTLTRGAEVAIIGQELEENAFSWTRGPYTPAEMKSMINASQARNNGPQISGSLNSLEVTERGPSGRVLQMEANGTVLKVPSPDAHRSIFAENGNALRSTKFSIEELGTVSVLGANGRTSSLPDADEELHAIGADTKVASPANGSAGQFLIFNPQGEWRVASKSQQYLIRGYGYGHGLGVSQYGAKAMAEQGYDYKEILKHYYTGIKIEAD</sequence>
<feature type="signal peptide" evidence="1">
    <location>
        <begin position="1"/>
        <end position="27"/>
    </location>
</feature>
<dbReference type="GO" id="GO:0030288">
    <property type="term" value="C:outer membrane-bounded periplasmic space"/>
    <property type="evidence" value="ECO:0007669"/>
    <property type="project" value="TreeGrafter"/>
</dbReference>
<keyword evidence="4" id="KW-1185">Reference proteome</keyword>
<accession>A0A938XXI8</accession>
<dbReference type="InterPro" id="IPR007730">
    <property type="entry name" value="SPOR-like_dom"/>
</dbReference>
<evidence type="ECO:0000259" key="2">
    <source>
        <dbReference type="PROSITE" id="PS51724"/>
    </source>
</evidence>
<dbReference type="AlphaFoldDB" id="A0A938XXI8"/>
<evidence type="ECO:0000313" key="4">
    <source>
        <dbReference type="Proteomes" id="UP000717624"/>
    </source>
</evidence>
<dbReference type="InterPro" id="IPR013693">
    <property type="entry name" value="SpoIID/LytB_N"/>
</dbReference>
<dbReference type="InterPro" id="IPR013486">
    <property type="entry name" value="SpoIID/LytB"/>
</dbReference>
<organism evidence="3 4">
    <name type="scientific">Brevibacillus fulvus</name>
    <dbReference type="NCBI Taxonomy" id="1125967"/>
    <lineage>
        <taxon>Bacteria</taxon>
        <taxon>Bacillati</taxon>
        <taxon>Bacillota</taxon>
        <taxon>Bacilli</taxon>
        <taxon>Bacillales</taxon>
        <taxon>Paenibacillaceae</taxon>
        <taxon>Brevibacillus</taxon>
    </lineage>
</organism>
<protein>
    <submittedName>
        <fullName evidence="3">Stage II sporulation protein D</fullName>
    </submittedName>
</protein>
<dbReference type="PROSITE" id="PS51724">
    <property type="entry name" value="SPOR"/>
    <property type="match status" value="1"/>
</dbReference>
<dbReference type="Gene3D" id="3.30.70.1070">
    <property type="entry name" value="Sporulation related repeat"/>
    <property type="match status" value="2"/>
</dbReference>
<name>A0A938XXI8_9BACL</name>
<proteinExistence type="predicted"/>
<dbReference type="PANTHER" id="PTHR30032">
    <property type="entry name" value="N-ACETYLMURAMOYL-L-ALANINE AMIDASE-RELATED"/>
    <property type="match status" value="1"/>
</dbReference>
<dbReference type="PANTHER" id="PTHR30032:SF4">
    <property type="entry name" value="AMIDASE ENHANCER"/>
    <property type="match status" value="1"/>
</dbReference>
<gene>
    <name evidence="3" type="ORF">JOD01_001590</name>
</gene>
<dbReference type="RefSeq" id="WP_204517699.1">
    <property type="nucleotide sequence ID" value="NZ_BAABIN010000007.1"/>
</dbReference>
<dbReference type="EMBL" id="JAFBEB010000004">
    <property type="protein sequence ID" value="MBM7589989.1"/>
    <property type="molecule type" value="Genomic_DNA"/>
</dbReference>
<feature type="chain" id="PRO_5037373289" evidence="1">
    <location>
        <begin position="28"/>
        <end position="697"/>
    </location>
</feature>
<dbReference type="Pfam" id="PF05036">
    <property type="entry name" value="SPOR"/>
    <property type="match status" value="2"/>
</dbReference>